<dbReference type="GO" id="GO:0035925">
    <property type="term" value="F:mRNA 3'-UTR AU-rich region binding"/>
    <property type="evidence" value="ECO:0007669"/>
    <property type="project" value="TreeGrafter"/>
</dbReference>
<dbReference type="GO" id="GO:0005829">
    <property type="term" value="C:cytosol"/>
    <property type="evidence" value="ECO:0007669"/>
    <property type="project" value="TreeGrafter"/>
</dbReference>
<evidence type="ECO:0000313" key="5">
    <source>
        <dbReference type="Proteomes" id="UP000601223"/>
    </source>
</evidence>
<dbReference type="AlphaFoldDB" id="A0A8J3JDG7"/>
<reference evidence="4 5" key="1">
    <citation type="submission" date="2021-01" db="EMBL/GenBank/DDBJ databases">
        <title>Whole genome shotgun sequence of Catellatospora bangladeshensis NBRC 107357.</title>
        <authorList>
            <person name="Komaki H."/>
            <person name="Tamura T."/>
        </authorList>
    </citation>
    <scope>NUCLEOTIDE SEQUENCE [LARGE SCALE GENOMIC DNA]</scope>
    <source>
        <strain evidence="4 5">NBRC 107357</strain>
    </source>
</reference>
<dbReference type="GO" id="GO:0070402">
    <property type="term" value="F:NADPH binding"/>
    <property type="evidence" value="ECO:0007669"/>
    <property type="project" value="TreeGrafter"/>
</dbReference>
<dbReference type="InterPro" id="IPR013154">
    <property type="entry name" value="ADH-like_N"/>
</dbReference>
<feature type="domain" description="Enoyl reductase (ER)" evidence="3">
    <location>
        <begin position="25"/>
        <end position="336"/>
    </location>
</feature>
<dbReference type="Gene3D" id="3.90.180.10">
    <property type="entry name" value="Medium-chain alcohol dehydrogenases, catalytic domain"/>
    <property type="match status" value="1"/>
</dbReference>
<dbReference type="SUPFAM" id="SSF50129">
    <property type="entry name" value="GroES-like"/>
    <property type="match status" value="1"/>
</dbReference>
<name>A0A8J3JDG7_9ACTN</name>
<organism evidence="4 5">
    <name type="scientific">Catellatospora bangladeshensis</name>
    <dbReference type="NCBI Taxonomy" id="310355"/>
    <lineage>
        <taxon>Bacteria</taxon>
        <taxon>Bacillati</taxon>
        <taxon>Actinomycetota</taxon>
        <taxon>Actinomycetes</taxon>
        <taxon>Micromonosporales</taxon>
        <taxon>Micromonosporaceae</taxon>
        <taxon>Catellatospora</taxon>
    </lineage>
</organism>
<dbReference type="SMART" id="SM00829">
    <property type="entry name" value="PKS_ER"/>
    <property type="match status" value="1"/>
</dbReference>
<evidence type="ECO:0000313" key="4">
    <source>
        <dbReference type="EMBL" id="GIF78668.1"/>
    </source>
</evidence>
<proteinExistence type="predicted"/>
<dbReference type="InterPro" id="IPR013149">
    <property type="entry name" value="ADH-like_C"/>
</dbReference>
<keyword evidence="2" id="KW-0560">Oxidoreductase</keyword>
<dbReference type="PANTHER" id="PTHR48106:SF13">
    <property type="entry name" value="QUINONE OXIDOREDUCTASE-RELATED"/>
    <property type="match status" value="1"/>
</dbReference>
<dbReference type="Proteomes" id="UP000601223">
    <property type="component" value="Unassembled WGS sequence"/>
</dbReference>
<dbReference type="PANTHER" id="PTHR48106">
    <property type="entry name" value="QUINONE OXIDOREDUCTASE PIG3-RELATED"/>
    <property type="match status" value="1"/>
</dbReference>
<keyword evidence="5" id="KW-1185">Reference proteome</keyword>
<dbReference type="FunFam" id="3.40.50.720:FF:000053">
    <property type="entry name" value="Quinone oxidoreductase 1"/>
    <property type="match status" value="1"/>
</dbReference>
<dbReference type="InterPro" id="IPR011032">
    <property type="entry name" value="GroES-like_sf"/>
</dbReference>
<gene>
    <name evidence="4" type="ORF">Cba03nite_00170</name>
</gene>
<dbReference type="Pfam" id="PF00107">
    <property type="entry name" value="ADH_zinc_N"/>
    <property type="match status" value="1"/>
</dbReference>
<dbReference type="GO" id="GO:0003960">
    <property type="term" value="F:quinone reductase (NADPH) activity"/>
    <property type="evidence" value="ECO:0007669"/>
    <property type="project" value="InterPro"/>
</dbReference>
<evidence type="ECO:0000256" key="2">
    <source>
        <dbReference type="ARBA" id="ARBA00023002"/>
    </source>
</evidence>
<dbReference type="EMBL" id="BONF01000001">
    <property type="protein sequence ID" value="GIF78668.1"/>
    <property type="molecule type" value="Genomic_DNA"/>
</dbReference>
<dbReference type="InterPro" id="IPR020843">
    <property type="entry name" value="ER"/>
</dbReference>
<dbReference type="Pfam" id="PF08240">
    <property type="entry name" value="ADH_N"/>
    <property type="match status" value="1"/>
</dbReference>
<dbReference type="SUPFAM" id="SSF51735">
    <property type="entry name" value="NAD(P)-binding Rossmann-fold domains"/>
    <property type="match status" value="1"/>
</dbReference>
<comment type="caution">
    <text evidence="4">The sequence shown here is derived from an EMBL/GenBank/DDBJ whole genome shotgun (WGS) entry which is preliminary data.</text>
</comment>
<protein>
    <submittedName>
        <fullName evidence="4">Quinone oxidoreductase</fullName>
    </submittedName>
</protein>
<evidence type="ECO:0000256" key="1">
    <source>
        <dbReference type="ARBA" id="ARBA00022857"/>
    </source>
</evidence>
<accession>A0A8J3JDG7</accession>
<sequence length="338" mass="35465">MPGRRTRGRWGRLTRMQAIQIMRYGGPDVLTPAEVDPPAPGPGQALVEVAAAGVNFIDVYHRLGRYPTPLPFVPGVEGAGRVLAVGPEVTEVRAGDRVAWALLPGTYAEQAVVPVDRLVPLPDGLAEQTAAAVLLQGMTAHFLTHDVYAIQPGDTVLVHAAAGGMGLLLCQLIPHLGGRVIGTVSTEAKEKLAREAGAAEVIRYDQVDDLAARVRELTGGEGVAAVYDGVGASTFDASLASLRRRGTLALFGAASGPVPPVDPIRLMQAGSAVLTRPTLGDFVVTRQELLERATDVLGRVAAGTLRVSVGGRYPLAEAARAHEDLTSRRTTGKLLLIP</sequence>
<dbReference type="InterPro" id="IPR047618">
    <property type="entry name" value="QOR-like"/>
</dbReference>
<dbReference type="InterPro" id="IPR036291">
    <property type="entry name" value="NAD(P)-bd_dom_sf"/>
</dbReference>
<evidence type="ECO:0000259" key="3">
    <source>
        <dbReference type="SMART" id="SM00829"/>
    </source>
</evidence>
<dbReference type="CDD" id="cd05286">
    <property type="entry name" value="QOR2"/>
    <property type="match status" value="1"/>
</dbReference>
<keyword evidence="1" id="KW-0521">NADP</keyword>
<dbReference type="Gene3D" id="3.40.50.720">
    <property type="entry name" value="NAD(P)-binding Rossmann-like Domain"/>
    <property type="match status" value="1"/>
</dbReference>